<dbReference type="Pfam" id="PF06144">
    <property type="entry name" value="DNA_pol3_delta"/>
    <property type="match status" value="1"/>
</dbReference>
<dbReference type="NCBIfam" id="TIGR01128">
    <property type="entry name" value="holA"/>
    <property type="match status" value="1"/>
</dbReference>
<proteinExistence type="inferred from homology"/>
<dbReference type="Pfam" id="PF21694">
    <property type="entry name" value="DNA_pol3_delta_C"/>
    <property type="match status" value="1"/>
</dbReference>
<dbReference type="SUPFAM" id="SSF52540">
    <property type="entry name" value="P-loop containing nucleoside triphosphate hydrolases"/>
    <property type="match status" value="1"/>
</dbReference>
<evidence type="ECO:0000259" key="10">
    <source>
        <dbReference type="Pfam" id="PF21694"/>
    </source>
</evidence>
<organism evidence="11 12">
    <name type="scientific">Stomatobaculum longum</name>
    <dbReference type="NCBI Taxonomy" id="796942"/>
    <lineage>
        <taxon>Bacteria</taxon>
        <taxon>Bacillati</taxon>
        <taxon>Bacillota</taxon>
        <taxon>Clostridia</taxon>
        <taxon>Lachnospirales</taxon>
        <taxon>Lachnospiraceae</taxon>
        <taxon>Stomatobaculum</taxon>
    </lineage>
</organism>
<evidence type="ECO:0000256" key="3">
    <source>
        <dbReference type="ARBA" id="ARBA00022679"/>
    </source>
</evidence>
<dbReference type="PANTHER" id="PTHR34388:SF1">
    <property type="entry name" value="DNA POLYMERASE III SUBUNIT DELTA"/>
    <property type="match status" value="1"/>
</dbReference>
<dbReference type="EC" id="2.7.7.7" evidence="1"/>
<dbReference type="SUPFAM" id="SSF48019">
    <property type="entry name" value="post-AAA+ oligomerization domain-like"/>
    <property type="match status" value="1"/>
</dbReference>
<dbReference type="Gene3D" id="3.40.50.300">
    <property type="entry name" value="P-loop containing nucleotide triphosphate hydrolases"/>
    <property type="match status" value="1"/>
</dbReference>
<dbReference type="InterPro" id="IPR005790">
    <property type="entry name" value="DNA_polIII_delta"/>
</dbReference>
<gene>
    <name evidence="11" type="ORF">HMPREF9623_02054</name>
</gene>
<comment type="similarity">
    <text evidence="7">Belongs to the DNA polymerase HolA subunit family.</text>
</comment>
<keyword evidence="5" id="KW-0235">DNA replication</keyword>
<dbReference type="InterPro" id="IPR008921">
    <property type="entry name" value="DNA_pol3_clamp-load_cplx_C"/>
</dbReference>
<dbReference type="AlphaFoldDB" id="A0AA37DFM8"/>
<evidence type="ECO:0000313" key="12">
    <source>
        <dbReference type="Proteomes" id="UP000018466"/>
    </source>
</evidence>
<comment type="caution">
    <text evidence="11">The sequence shown here is derived from an EMBL/GenBank/DDBJ whole genome shotgun (WGS) entry which is preliminary data.</text>
</comment>
<evidence type="ECO:0000259" key="9">
    <source>
        <dbReference type="Pfam" id="PF06144"/>
    </source>
</evidence>
<protein>
    <recommendedName>
        <fullName evidence="2">DNA polymerase III subunit delta</fullName>
        <ecNumber evidence="1">2.7.7.7</ecNumber>
    </recommendedName>
</protein>
<reference evidence="11 12" key="1">
    <citation type="submission" date="2011-10" db="EMBL/GenBank/DDBJ databases">
        <title>The Genome Sequence of Lachnospiraceae bacterium ACC2.</title>
        <authorList>
            <consortium name="The Broad Institute Genome Sequencing Platform"/>
            <person name="Earl A."/>
            <person name="Ward D."/>
            <person name="Feldgarden M."/>
            <person name="Gevers D."/>
            <person name="Sizova M."/>
            <person name="Hazen A."/>
            <person name="Epstein S."/>
            <person name="Young S.K."/>
            <person name="Zeng Q."/>
            <person name="Gargeya S."/>
            <person name="Fitzgerald M."/>
            <person name="Haas B."/>
            <person name="Abouelleil A."/>
            <person name="Alvarado L."/>
            <person name="Arachchi H.M."/>
            <person name="Berlin A."/>
            <person name="Brown A."/>
            <person name="Chapman S.B."/>
            <person name="Chen Z."/>
            <person name="Dunbar C."/>
            <person name="Freedman E."/>
            <person name="Gearin G."/>
            <person name="Goldberg J."/>
            <person name="Griggs A."/>
            <person name="Gujja S."/>
            <person name="Heiman D."/>
            <person name="Howarth C."/>
            <person name="Larson L."/>
            <person name="Lui A."/>
            <person name="MacDonald P.J.P."/>
            <person name="Montmayeur A."/>
            <person name="Murphy C."/>
            <person name="Neiman D."/>
            <person name="Pearson M."/>
            <person name="Priest M."/>
            <person name="Roberts A."/>
            <person name="Saif S."/>
            <person name="Shea T."/>
            <person name="Shenoy N."/>
            <person name="Sisk P."/>
            <person name="Stolte C."/>
            <person name="Sykes S."/>
            <person name="Wortman J."/>
            <person name="Nusbaum C."/>
            <person name="Birren B."/>
        </authorList>
    </citation>
    <scope>NUCLEOTIDE SEQUENCE [LARGE SCALE GENOMIC DNA]</scope>
    <source>
        <strain evidence="11 12">ACC2</strain>
    </source>
</reference>
<keyword evidence="12" id="KW-1185">Reference proteome</keyword>
<evidence type="ECO:0000256" key="6">
    <source>
        <dbReference type="ARBA" id="ARBA00022932"/>
    </source>
</evidence>
<dbReference type="InterPro" id="IPR048466">
    <property type="entry name" value="DNA_pol3_delta-like_C"/>
</dbReference>
<dbReference type="InterPro" id="IPR027417">
    <property type="entry name" value="P-loop_NTPase"/>
</dbReference>
<evidence type="ECO:0000256" key="8">
    <source>
        <dbReference type="ARBA" id="ARBA00049244"/>
    </source>
</evidence>
<evidence type="ECO:0000256" key="4">
    <source>
        <dbReference type="ARBA" id="ARBA00022695"/>
    </source>
</evidence>
<dbReference type="EMBL" id="AGEL01000015">
    <property type="protein sequence ID" value="EHO15733.1"/>
    <property type="molecule type" value="Genomic_DNA"/>
</dbReference>
<dbReference type="InterPro" id="IPR010372">
    <property type="entry name" value="DNA_pol3_delta_N"/>
</dbReference>
<evidence type="ECO:0000256" key="7">
    <source>
        <dbReference type="ARBA" id="ARBA00034754"/>
    </source>
</evidence>
<evidence type="ECO:0000256" key="5">
    <source>
        <dbReference type="ARBA" id="ARBA00022705"/>
    </source>
</evidence>
<dbReference type="PANTHER" id="PTHR34388">
    <property type="entry name" value="DNA POLYMERASE III SUBUNIT DELTA"/>
    <property type="match status" value="1"/>
</dbReference>
<dbReference type="GeneID" id="86941767"/>
<dbReference type="GO" id="GO:0003677">
    <property type="term" value="F:DNA binding"/>
    <property type="evidence" value="ECO:0007669"/>
    <property type="project" value="InterPro"/>
</dbReference>
<comment type="catalytic activity">
    <reaction evidence="8">
        <text>DNA(n) + a 2'-deoxyribonucleoside 5'-triphosphate = DNA(n+1) + diphosphate</text>
        <dbReference type="Rhea" id="RHEA:22508"/>
        <dbReference type="Rhea" id="RHEA-COMP:17339"/>
        <dbReference type="Rhea" id="RHEA-COMP:17340"/>
        <dbReference type="ChEBI" id="CHEBI:33019"/>
        <dbReference type="ChEBI" id="CHEBI:61560"/>
        <dbReference type="ChEBI" id="CHEBI:173112"/>
        <dbReference type="EC" id="2.7.7.7"/>
    </reaction>
</comment>
<evidence type="ECO:0000256" key="2">
    <source>
        <dbReference type="ARBA" id="ARBA00017703"/>
    </source>
</evidence>
<keyword evidence="4" id="KW-0548">Nucleotidyltransferase</keyword>
<dbReference type="Proteomes" id="UP000018466">
    <property type="component" value="Unassembled WGS sequence"/>
</dbReference>
<keyword evidence="3" id="KW-0808">Transferase</keyword>
<feature type="domain" description="DNA polymerase III delta subunit-like C-terminal" evidence="10">
    <location>
        <begin position="203"/>
        <end position="321"/>
    </location>
</feature>
<dbReference type="GO" id="GO:0006261">
    <property type="term" value="P:DNA-templated DNA replication"/>
    <property type="evidence" value="ECO:0007669"/>
    <property type="project" value="TreeGrafter"/>
</dbReference>
<sequence>MSTAELESALKSGVLSRAYLLCGEESYLRRNYKARFFSLFAGDSMNVTLLREEAANEDNIIAAADTLPFFAERRLVFVEESGLFQKSADKLADYLPALPESTLLVFSEESVDKRTRLYKAVAKLGGIVECAHPAEQDLKLWAARYLLRSGKKIQESVLEQLLAAVGGDMEMLGGELEKLIAYLGARDVVTREDLAAIISVSVENRIFDMIAASCERKTDRALSLYGDLLALKEKPGRILAMLSRQYRQLRLVKAFAAEEKREKEIAELAGQPQWLVRKLLQMGRQLSLSGLAAAERRAAALETAYKSGRMGEQLAVELLLCDSDLTEYSL</sequence>
<feature type="domain" description="DNA polymerase III delta N-terminal" evidence="9">
    <location>
        <begin position="19"/>
        <end position="130"/>
    </location>
</feature>
<dbReference type="RefSeq" id="WP_009533860.1">
    <property type="nucleotide sequence ID" value="NZ_JH590865.1"/>
</dbReference>
<keyword evidence="6" id="KW-0239">DNA-directed DNA polymerase</keyword>
<evidence type="ECO:0000256" key="1">
    <source>
        <dbReference type="ARBA" id="ARBA00012417"/>
    </source>
</evidence>
<accession>A0AA37DFM8</accession>
<dbReference type="GO" id="GO:0009360">
    <property type="term" value="C:DNA polymerase III complex"/>
    <property type="evidence" value="ECO:0007669"/>
    <property type="project" value="InterPro"/>
</dbReference>
<evidence type="ECO:0000313" key="11">
    <source>
        <dbReference type="EMBL" id="EHO15733.1"/>
    </source>
</evidence>
<name>A0AA37DFM8_9FIRM</name>
<dbReference type="Gene3D" id="1.20.272.10">
    <property type="match status" value="1"/>
</dbReference>
<dbReference type="Gene3D" id="1.10.8.60">
    <property type="match status" value="1"/>
</dbReference>
<dbReference type="GO" id="GO:0003887">
    <property type="term" value="F:DNA-directed DNA polymerase activity"/>
    <property type="evidence" value="ECO:0007669"/>
    <property type="project" value="UniProtKB-KW"/>
</dbReference>